<keyword evidence="2 3" id="KW-0413">Isomerase</keyword>
<keyword evidence="3" id="KW-0457">Lysine biosynthesis</keyword>
<evidence type="ECO:0000313" key="6">
    <source>
        <dbReference type="Proteomes" id="UP000321580"/>
    </source>
</evidence>
<dbReference type="PANTHER" id="PTHR31689:SF0">
    <property type="entry name" value="DIAMINOPIMELATE EPIMERASE"/>
    <property type="match status" value="1"/>
</dbReference>
<evidence type="ECO:0000313" key="5">
    <source>
        <dbReference type="EMBL" id="TXB61966.1"/>
    </source>
</evidence>
<dbReference type="Proteomes" id="UP000321580">
    <property type="component" value="Unassembled WGS sequence"/>
</dbReference>
<dbReference type="SUPFAM" id="SSF54506">
    <property type="entry name" value="Diaminopimelate epimerase-like"/>
    <property type="match status" value="2"/>
</dbReference>
<comment type="caution">
    <text evidence="5">The sequence shown here is derived from an EMBL/GenBank/DDBJ whole genome shotgun (WGS) entry which is preliminary data.</text>
</comment>
<feature type="site" description="Could be important to modulate the pK values of the two catalytic cysteine residues" evidence="3">
    <location>
        <position position="189"/>
    </location>
</feature>
<dbReference type="InterPro" id="IPR001653">
    <property type="entry name" value="DAP_epimerase_DapF"/>
</dbReference>
<keyword evidence="3" id="KW-0963">Cytoplasm</keyword>
<comment type="pathway">
    <text evidence="3">Amino-acid biosynthesis; L-lysine biosynthesis via DAP pathway; DL-2,6-diaminopimelate from LL-2,6-diaminopimelate: step 1/1.</text>
</comment>
<feature type="binding site" evidence="3">
    <location>
        <position position="66"/>
    </location>
    <ligand>
        <name>substrate</name>
    </ligand>
</feature>
<comment type="similarity">
    <text evidence="1 3">Belongs to the diaminopimelate epimerase family.</text>
</comment>
<comment type="subcellular location">
    <subcellularLocation>
        <location evidence="3">Cytoplasm</location>
    </subcellularLocation>
</comment>
<keyword evidence="3" id="KW-0028">Amino-acid biosynthesis</keyword>
<evidence type="ECO:0000256" key="4">
    <source>
        <dbReference type="NCBIfam" id="TIGR00652"/>
    </source>
</evidence>
<dbReference type="AlphaFoldDB" id="A0A5C6RHT8"/>
<dbReference type="NCBIfam" id="TIGR00652">
    <property type="entry name" value="DapF"/>
    <property type="match status" value="1"/>
</dbReference>
<dbReference type="GO" id="GO:0005829">
    <property type="term" value="C:cytosol"/>
    <property type="evidence" value="ECO:0007669"/>
    <property type="project" value="TreeGrafter"/>
</dbReference>
<name>A0A5C6RHT8_9BACT</name>
<dbReference type="RefSeq" id="WP_147168696.1">
    <property type="nucleotide sequence ID" value="NZ_VOOR01000041.1"/>
</dbReference>
<dbReference type="GO" id="GO:0009089">
    <property type="term" value="P:lysine biosynthetic process via diaminopimelate"/>
    <property type="evidence" value="ECO:0007669"/>
    <property type="project" value="UniProtKB-UniRule"/>
</dbReference>
<proteinExistence type="inferred from homology"/>
<evidence type="ECO:0000256" key="2">
    <source>
        <dbReference type="ARBA" id="ARBA00023235"/>
    </source>
</evidence>
<feature type="binding site" evidence="3">
    <location>
        <position position="172"/>
    </location>
    <ligand>
        <name>substrate</name>
    </ligand>
</feature>
<feature type="active site" description="Proton donor" evidence="3">
    <location>
        <position position="75"/>
    </location>
</feature>
<comment type="caution">
    <text evidence="3">Lacks conserved residue(s) required for the propagation of feature annotation.</text>
</comment>
<dbReference type="GO" id="GO:0008837">
    <property type="term" value="F:diaminopimelate epimerase activity"/>
    <property type="evidence" value="ECO:0007669"/>
    <property type="project" value="UniProtKB-UniRule"/>
</dbReference>
<dbReference type="EC" id="5.1.1.7" evidence="3 4"/>
<feature type="binding site" evidence="3">
    <location>
        <begin position="200"/>
        <end position="201"/>
    </location>
    <ligand>
        <name>substrate</name>
    </ligand>
</feature>
<organism evidence="5 6">
    <name type="scientific">Phaeodactylibacter luteus</name>
    <dbReference type="NCBI Taxonomy" id="1564516"/>
    <lineage>
        <taxon>Bacteria</taxon>
        <taxon>Pseudomonadati</taxon>
        <taxon>Bacteroidota</taxon>
        <taxon>Saprospiria</taxon>
        <taxon>Saprospirales</taxon>
        <taxon>Haliscomenobacteraceae</taxon>
        <taxon>Phaeodactylibacter</taxon>
    </lineage>
</organism>
<dbReference type="HAMAP" id="MF_00197">
    <property type="entry name" value="DAP_epimerase"/>
    <property type="match status" value="1"/>
</dbReference>
<reference evidence="5 6" key="1">
    <citation type="submission" date="2019-08" db="EMBL/GenBank/DDBJ databases">
        <title>Genome of Phaeodactylibacter luteus.</title>
        <authorList>
            <person name="Bowman J.P."/>
        </authorList>
    </citation>
    <scope>NUCLEOTIDE SEQUENCE [LARGE SCALE GENOMIC DNA]</scope>
    <source>
        <strain evidence="5 6">KCTC 42180</strain>
    </source>
</reference>
<evidence type="ECO:0000256" key="3">
    <source>
        <dbReference type="HAMAP-Rule" id="MF_00197"/>
    </source>
</evidence>
<comment type="function">
    <text evidence="3">Catalyzes the stereoinversion of LL-2,6-diaminopimelate (L,L-DAP) to meso-diaminopimelate (meso-DAP), a precursor of L-lysine and an essential component of the bacterial peptidoglycan.</text>
</comment>
<comment type="catalytic activity">
    <reaction evidence="3">
        <text>(2S,6S)-2,6-diaminopimelate = meso-2,6-diaminopimelate</text>
        <dbReference type="Rhea" id="RHEA:15393"/>
        <dbReference type="ChEBI" id="CHEBI:57609"/>
        <dbReference type="ChEBI" id="CHEBI:57791"/>
        <dbReference type="EC" id="5.1.1.7"/>
    </reaction>
</comment>
<feature type="binding site" evidence="3">
    <location>
        <begin position="76"/>
        <end position="77"/>
    </location>
    <ligand>
        <name>substrate</name>
    </ligand>
</feature>
<dbReference type="Pfam" id="PF01678">
    <property type="entry name" value="DAP_epimerase"/>
    <property type="match status" value="2"/>
</dbReference>
<feature type="binding site" evidence="3">
    <location>
        <position position="13"/>
    </location>
    <ligand>
        <name>substrate</name>
    </ligand>
</feature>
<dbReference type="PANTHER" id="PTHR31689">
    <property type="entry name" value="DIAMINOPIMELATE EPIMERASE, CHLOROPLASTIC"/>
    <property type="match status" value="1"/>
</dbReference>
<dbReference type="OrthoDB" id="9805408at2"/>
<dbReference type="UniPathway" id="UPA00034">
    <property type="reaction ID" value="UER00025"/>
</dbReference>
<comment type="subunit">
    <text evidence="3">Homodimer.</text>
</comment>
<feature type="active site" description="Proton acceptor" evidence="3">
    <location>
        <position position="199"/>
    </location>
</feature>
<protein>
    <recommendedName>
        <fullName evidence="3 4">Diaminopimelate epimerase</fullName>
        <shortName evidence="3">DAP epimerase</shortName>
        <ecNumber evidence="3 4">5.1.1.7</ecNumber>
    </recommendedName>
    <alternativeName>
        <fullName evidence="3">PLP-independent amino acid racemase</fullName>
    </alternativeName>
</protein>
<sequence>MKVPFYKYQGTGNDFILIDQRKQQWLSGEEQEAIAHLCHRRLGIGADGLILLRNREGYDFEMDYFNADGRRGSMCGNGGRCTVAFAHALGIPVEECQFWAPDGPHRARLRADGWVELEMADVQHIEAGAGYYFLDTGSPHYVQFVTDLAEIDVVQAGRAIRFNERFKAQGTNVNFVQKTSQGLEAATYERGVEDETLSCGTGATACALANSLAGALADGPLLTPIQTKGGQLEVRFRKEGARYTDIWLCGPAVQVFQGQLSLPGF</sequence>
<dbReference type="Gene3D" id="3.10.310.10">
    <property type="entry name" value="Diaminopimelate Epimerase, Chain A, domain 1"/>
    <property type="match status" value="2"/>
</dbReference>
<keyword evidence="6" id="KW-1185">Reference proteome</keyword>
<feature type="site" description="Could be important to modulate the pK values of the two catalytic cysteine residues" evidence="3">
    <location>
        <position position="140"/>
    </location>
</feature>
<gene>
    <name evidence="3" type="primary">dapF</name>
    <name evidence="5" type="ORF">FRY97_16640</name>
</gene>
<dbReference type="EMBL" id="VOOR01000041">
    <property type="protein sequence ID" value="TXB61966.1"/>
    <property type="molecule type" value="Genomic_DNA"/>
</dbReference>
<evidence type="ECO:0000256" key="1">
    <source>
        <dbReference type="ARBA" id="ARBA00010219"/>
    </source>
</evidence>
<accession>A0A5C6RHT8</accession>
<feature type="binding site" evidence="3">
    <location>
        <begin position="189"/>
        <end position="190"/>
    </location>
    <ligand>
        <name>substrate</name>
    </ligand>
</feature>